<comment type="caution">
    <text evidence="1">The sequence shown here is derived from an EMBL/GenBank/DDBJ whole genome shotgun (WGS) entry which is preliminary data.</text>
</comment>
<gene>
    <name evidence="1" type="ORF">QOZ98_003178</name>
</gene>
<proteinExistence type="predicted"/>
<sequence length="62" mass="6623">MSQKFDALKEKLSNADLGQAKEVMEQAKQAHEDGEIDATEKKELMESAKSVIGGGKGLGGIF</sequence>
<dbReference type="EMBL" id="JAUSWB010000008">
    <property type="protein sequence ID" value="MDQ0430340.1"/>
    <property type="molecule type" value="Genomic_DNA"/>
</dbReference>
<keyword evidence="2" id="KW-1185">Reference proteome</keyword>
<evidence type="ECO:0000313" key="1">
    <source>
        <dbReference type="EMBL" id="MDQ0430340.1"/>
    </source>
</evidence>
<dbReference type="RefSeq" id="WP_142828938.1">
    <property type="nucleotide sequence ID" value="NZ_JAUSWB010000008.1"/>
</dbReference>
<protein>
    <submittedName>
        <fullName evidence="1">Electron transfer flavoprotein alpha subunit</fullName>
    </submittedName>
</protein>
<evidence type="ECO:0000313" key="2">
    <source>
        <dbReference type="Proteomes" id="UP001241988"/>
    </source>
</evidence>
<reference evidence="1 2" key="1">
    <citation type="submission" date="2023-07" db="EMBL/GenBank/DDBJ databases">
        <title>Genomic Encyclopedia of Type Strains, Phase IV (KMG-IV): sequencing the most valuable type-strain genomes for metagenomic binning, comparative biology and taxonomic classification.</title>
        <authorList>
            <person name="Goeker M."/>
        </authorList>
    </citation>
    <scope>NUCLEOTIDE SEQUENCE [LARGE SCALE GENOMIC DNA]</scope>
    <source>
        <strain evidence="1 2">DSM 16419</strain>
    </source>
</reference>
<name>A0ABU0GY88_9BACL</name>
<organism evidence="1 2">
    <name type="scientific">Planomicrobium stackebrandtii</name>
    <dbReference type="NCBI Taxonomy" id="253160"/>
    <lineage>
        <taxon>Bacteria</taxon>
        <taxon>Bacillati</taxon>
        <taxon>Bacillota</taxon>
        <taxon>Bacilli</taxon>
        <taxon>Bacillales</taxon>
        <taxon>Caryophanaceae</taxon>
        <taxon>Planomicrobium</taxon>
    </lineage>
</organism>
<accession>A0ABU0GY88</accession>
<dbReference type="Proteomes" id="UP001241988">
    <property type="component" value="Unassembled WGS sequence"/>
</dbReference>